<accession>A0A835G5U6</accession>
<feature type="chain" id="PRO_5032664930" evidence="1">
    <location>
        <begin position="21"/>
        <end position="69"/>
    </location>
</feature>
<dbReference type="Proteomes" id="UP000648187">
    <property type="component" value="Unassembled WGS sequence"/>
</dbReference>
<proteinExistence type="predicted"/>
<sequence>MKYLMVTLFALLALVAYSSAGGGVDLVKNALCDTDDHCKPGCTCQHALDSLIKVCVCGDIIVCRRSEYL</sequence>
<name>A0A835G5U6_SPOEX</name>
<dbReference type="EMBL" id="JACKWZ010000460">
    <property type="protein sequence ID" value="KAF9407550.1"/>
    <property type="molecule type" value="Genomic_DNA"/>
</dbReference>
<organism evidence="2 3">
    <name type="scientific">Spodoptera exigua</name>
    <name type="common">Beet armyworm</name>
    <name type="synonym">Noctua fulgens</name>
    <dbReference type="NCBI Taxonomy" id="7107"/>
    <lineage>
        <taxon>Eukaryota</taxon>
        <taxon>Metazoa</taxon>
        <taxon>Ecdysozoa</taxon>
        <taxon>Arthropoda</taxon>
        <taxon>Hexapoda</taxon>
        <taxon>Insecta</taxon>
        <taxon>Pterygota</taxon>
        <taxon>Neoptera</taxon>
        <taxon>Endopterygota</taxon>
        <taxon>Lepidoptera</taxon>
        <taxon>Glossata</taxon>
        <taxon>Ditrysia</taxon>
        <taxon>Noctuoidea</taxon>
        <taxon>Noctuidae</taxon>
        <taxon>Amphipyrinae</taxon>
        <taxon>Spodoptera</taxon>
    </lineage>
</organism>
<reference evidence="2" key="1">
    <citation type="submission" date="2020-08" db="EMBL/GenBank/DDBJ databases">
        <title>Spodoptera exigua strain:BAW_Kor-Di-RS1 Genome sequencing and assembly.</title>
        <authorList>
            <person name="Kim J."/>
            <person name="Nam H.Y."/>
            <person name="Kwon M."/>
            <person name="Choi J.H."/>
            <person name="Cho S.R."/>
            <person name="Kim G.-H."/>
        </authorList>
    </citation>
    <scope>NUCLEOTIDE SEQUENCE</scope>
    <source>
        <strain evidence="2">BAW_Kor-Di-RS1</strain>
        <tissue evidence="2">Whole-body</tissue>
    </source>
</reference>
<keyword evidence="3" id="KW-1185">Reference proteome</keyword>
<evidence type="ECO:0000313" key="3">
    <source>
        <dbReference type="Proteomes" id="UP000648187"/>
    </source>
</evidence>
<evidence type="ECO:0000313" key="2">
    <source>
        <dbReference type="EMBL" id="KAF9407550.1"/>
    </source>
</evidence>
<comment type="caution">
    <text evidence="2">The sequence shown here is derived from an EMBL/GenBank/DDBJ whole genome shotgun (WGS) entry which is preliminary data.</text>
</comment>
<evidence type="ECO:0000256" key="1">
    <source>
        <dbReference type="SAM" id="SignalP"/>
    </source>
</evidence>
<gene>
    <name evidence="2" type="ORF">HW555_012473</name>
</gene>
<dbReference type="AlphaFoldDB" id="A0A835G5U6"/>
<keyword evidence="1" id="KW-0732">Signal</keyword>
<feature type="signal peptide" evidence="1">
    <location>
        <begin position="1"/>
        <end position="20"/>
    </location>
</feature>
<protein>
    <submittedName>
        <fullName evidence="2">Uncharacterized protein</fullName>
    </submittedName>
</protein>